<name>A0A6G1HE44_9PEZI</name>
<proteinExistence type="predicted"/>
<evidence type="ECO:0000313" key="1">
    <source>
        <dbReference type="EMBL" id="KAF1991435.1"/>
    </source>
</evidence>
<reference evidence="1" key="1">
    <citation type="journal article" date="2020" name="Stud. Mycol.">
        <title>101 Dothideomycetes genomes: a test case for predicting lifestyles and emergence of pathogens.</title>
        <authorList>
            <person name="Haridas S."/>
            <person name="Albert R."/>
            <person name="Binder M."/>
            <person name="Bloem J."/>
            <person name="Labutti K."/>
            <person name="Salamov A."/>
            <person name="Andreopoulos B."/>
            <person name="Baker S."/>
            <person name="Barry K."/>
            <person name="Bills G."/>
            <person name="Bluhm B."/>
            <person name="Cannon C."/>
            <person name="Castanera R."/>
            <person name="Culley D."/>
            <person name="Daum C."/>
            <person name="Ezra D."/>
            <person name="Gonzalez J."/>
            <person name="Henrissat B."/>
            <person name="Kuo A."/>
            <person name="Liang C."/>
            <person name="Lipzen A."/>
            <person name="Lutzoni F."/>
            <person name="Magnuson J."/>
            <person name="Mondo S."/>
            <person name="Nolan M."/>
            <person name="Ohm R."/>
            <person name="Pangilinan J."/>
            <person name="Park H.-J."/>
            <person name="Ramirez L."/>
            <person name="Alfaro M."/>
            <person name="Sun H."/>
            <person name="Tritt A."/>
            <person name="Yoshinaga Y."/>
            <person name="Zwiers L.-H."/>
            <person name="Turgeon B."/>
            <person name="Goodwin S."/>
            <person name="Spatafora J."/>
            <person name="Crous P."/>
            <person name="Grigoriev I."/>
        </authorList>
    </citation>
    <scope>NUCLEOTIDE SEQUENCE</scope>
    <source>
        <strain evidence="1">CBS 113979</strain>
    </source>
</reference>
<dbReference type="EMBL" id="ML977139">
    <property type="protein sequence ID" value="KAF1991435.1"/>
    <property type="molecule type" value="Genomic_DNA"/>
</dbReference>
<organism evidence="1 2">
    <name type="scientific">Aulographum hederae CBS 113979</name>
    <dbReference type="NCBI Taxonomy" id="1176131"/>
    <lineage>
        <taxon>Eukaryota</taxon>
        <taxon>Fungi</taxon>
        <taxon>Dikarya</taxon>
        <taxon>Ascomycota</taxon>
        <taxon>Pezizomycotina</taxon>
        <taxon>Dothideomycetes</taxon>
        <taxon>Pleosporomycetidae</taxon>
        <taxon>Aulographales</taxon>
        <taxon>Aulographaceae</taxon>
    </lineage>
</organism>
<sequence length="72" mass="8073">MTSPIESRVMAPSAPNLDTLPVELIRRIASKAEFMDTVALMQTCLTLRDACSDWTVFQKHECLQCLTREAGM</sequence>
<protein>
    <submittedName>
        <fullName evidence="1">Uncharacterized protein</fullName>
    </submittedName>
</protein>
<dbReference type="OrthoDB" id="5139943at2759"/>
<accession>A0A6G1HE44</accession>
<dbReference type="SUPFAM" id="SSF81383">
    <property type="entry name" value="F-box domain"/>
    <property type="match status" value="1"/>
</dbReference>
<gene>
    <name evidence="1" type="ORF">K402DRAFT_388841</name>
</gene>
<dbReference type="AlphaFoldDB" id="A0A6G1HE44"/>
<keyword evidence="2" id="KW-1185">Reference proteome</keyword>
<dbReference type="InterPro" id="IPR036047">
    <property type="entry name" value="F-box-like_dom_sf"/>
</dbReference>
<evidence type="ECO:0000313" key="2">
    <source>
        <dbReference type="Proteomes" id="UP000800041"/>
    </source>
</evidence>
<dbReference type="Proteomes" id="UP000800041">
    <property type="component" value="Unassembled WGS sequence"/>
</dbReference>